<keyword evidence="3" id="KW-1185">Reference proteome</keyword>
<evidence type="ECO:0000313" key="3">
    <source>
        <dbReference type="Proteomes" id="UP000233387"/>
    </source>
</evidence>
<name>A0A2N3IJ31_9BACT</name>
<sequence length="692" mass="75458">MRQIEGNLHSYVDAVKVTSDGTTYVVGSFNGPHNFGNGITLAPIAPLNGICCFPKLDAYIAKYQPNGACVWAFRIGGNKNDIVYDVDTDESGNIYIVGTAGDTTGNVSFQHKNGFSTYSFPANKNTAFLAKYSPSGNLIFVYVFPSTNDAEDFRKVKVFGDYVYAVSSLKQVWLIRLNKNIGISDDQFRMLLTGDGTATGFSVENGSIYVTGRFSGTADFGGGTTFNSSNGENFVVRYRIQNNKPLIMWKRQLQGNTYDLDVLGENLFVIGNTSSGLQTSILGYNIDNGNLLANWSPKIIASSNGYAILGNSNRIIVSGVLSGENVDFGNGYFLSSPPPPSQGSPYPFNGYYAEYLLDGTCVNAQLIPVSLPSGGGSESFSWCLARNDSRIVVGGRFYGNANFISCNGSNISLSTMNPFPNGFFANYSQKYTGFDFVEIKPTGVASNFLCSSPKEYSITNLQDAISYTWSAGPGITLTNANTPIVTATAISGFSGESWIECTIVVSNACYVNVSSSFRKNLWVGVPSDVSIPDNTPPYNYTFCSSTLPNIITIPLICQGSQNIIGTLNGNPIRFFNNVIQIDLQNTPIGTYTYQIVGQNFCGVSSNVTTVTIIIDNCIERQIVEVSPNPTDRFLKIKGEFKDYKIIDKYGRTLIEGNAEMLDLQNLEEGIYFMHIKDNKNEEAVMKKIVVKK</sequence>
<dbReference type="SUPFAM" id="SSF63829">
    <property type="entry name" value="Calcium-dependent phosphotriesterase"/>
    <property type="match status" value="1"/>
</dbReference>
<evidence type="ECO:0000313" key="2">
    <source>
        <dbReference type="EMBL" id="PKQ70317.1"/>
    </source>
</evidence>
<dbReference type="OrthoDB" id="610424at2"/>
<reference evidence="2 3" key="1">
    <citation type="submission" date="2017-06" db="EMBL/GenBank/DDBJ databases">
        <title>Raineya orbicola gen. nov., sp. nov. a slightly thermophilic bacterium of the phylum Bacteroidetes and the description of Raineyaceae fam. nov.</title>
        <authorList>
            <person name="Albuquerque L."/>
            <person name="Polonia A.R.M."/>
            <person name="Barroso C."/>
            <person name="Froufe H.J.C."/>
            <person name="Lage O."/>
            <person name="Lobo-Da-Cunha A."/>
            <person name="Egas C."/>
            <person name="Da Costa M.S."/>
        </authorList>
    </citation>
    <scope>NUCLEOTIDE SEQUENCE [LARGE SCALE GENOMIC DNA]</scope>
    <source>
        <strain evidence="2 3">SPSPC-11</strain>
    </source>
</reference>
<dbReference type="NCBIfam" id="TIGR04183">
    <property type="entry name" value="Por_Secre_tail"/>
    <property type="match status" value="1"/>
</dbReference>
<organism evidence="2 3">
    <name type="scientific">Raineya orbicola</name>
    <dbReference type="NCBI Taxonomy" id="2016530"/>
    <lineage>
        <taxon>Bacteria</taxon>
        <taxon>Pseudomonadati</taxon>
        <taxon>Bacteroidota</taxon>
        <taxon>Cytophagia</taxon>
        <taxon>Cytophagales</taxon>
        <taxon>Raineyaceae</taxon>
        <taxon>Raineya</taxon>
    </lineage>
</organism>
<dbReference type="Proteomes" id="UP000233387">
    <property type="component" value="Unassembled WGS sequence"/>
</dbReference>
<dbReference type="RefSeq" id="WP_133121489.1">
    <property type="nucleotide sequence ID" value="NZ_NKXO01000008.1"/>
</dbReference>
<dbReference type="PANTHER" id="PTHR35580:SF1">
    <property type="entry name" value="PHYTASE-LIKE DOMAIN-CONTAINING PROTEIN"/>
    <property type="match status" value="1"/>
</dbReference>
<feature type="domain" description="Secretion system C-terminal sorting" evidence="1">
    <location>
        <begin position="626"/>
        <end position="690"/>
    </location>
</feature>
<dbReference type="AlphaFoldDB" id="A0A2N3IJ31"/>
<dbReference type="InterPro" id="IPR052918">
    <property type="entry name" value="Motility_Chemotaxis_Reg"/>
</dbReference>
<evidence type="ECO:0000259" key="1">
    <source>
        <dbReference type="Pfam" id="PF18962"/>
    </source>
</evidence>
<dbReference type="InterPro" id="IPR026444">
    <property type="entry name" value="Secre_tail"/>
</dbReference>
<dbReference type="Pfam" id="PF18962">
    <property type="entry name" value="Por_Secre_tail"/>
    <property type="match status" value="1"/>
</dbReference>
<comment type="caution">
    <text evidence="2">The sequence shown here is derived from an EMBL/GenBank/DDBJ whole genome shotgun (WGS) entry which is preliminary data.</text>
</comment>
<gene>
    <name evidence="2" type="ORF">Rain11_0696</name>
</gene>
<protein>
    <submittedName>
        <fullName evidence="2">Por secretion system C-terminal sorting domain</fullName>
    </submittedName>
</protein>
<dbReference type="PANTHER" id="PTHR35580">
    <property type="entry name" value="CELL SURFACE GLYCOPROTEIN (S-LAYER PROTEIN)-LIKE PROTEIN"/>
    <property type="match status" value="1"/>
</dbReference>
<accession>A0A2N3IJ31</accession>
<proteinExistence type="predicted"/>
<dbReference type="EMBL" id="NKXO01000008">
    <property type="protein sequence ID" value="PKQ70317.1"/>
    <property type="molecule type" value="Genomic_DNA"/>
</dbReference>